<accession>A0A1E4T9J8</accession>
<keyword evidence="2" id="KW-1133">Transmembrane helix</keyword>
<dbReference type="EMBL" id="KV453844">
    <property type="protein sequence ID" value="ODV88328.1"/>
    <property type="molecule type" value="Genomic_DNA"/>
</dbReference>
<reference evidence="4" key="1">
    <citation type="submission" date="2016-02" db="EMBL/GenBank/DDBJ databases">
        <title>Comparative genomics of biotechnologically important yeasts.</title>
        <authorList>
            <consortium name="DOE Joint Genome Institute"/>
            <person name="Riley R."/>
            <person name="Haridas S."/>
            <person name="Wolfe K.H."/>
            <person name="Lopes M.R."/>
            <person name="Hittinger C.T."/>
            <person name="Goker M."/>
            <person name="Salamov A."/>
            <person name="Wisecaver J."/>
            <person name="Long T.M."/>
            <person name="Aerts A.L."/>
            <person name="Barry K."/>
            <person name="Choi C."/>
            <person name="Clum A."/>
            <person name="Coughlan A.Y."/>
            <person name="Deshpande S."/>
            <person name="Douglass A.P."/>
            <person name="Hanson S.J."/>
            <person name="Klenk H.-P."/>
            <person name="Labutti K."/>
            <person name="Lapidus A."/>
            <person name="Lindquist E."/>
            <person name="Lipzen A."/>
            <person name="Meier-Kolthoff J.P."/>
            <person name="Ohm R.A."/>
            <person name="Otillar R.P."/>
            <person name="Pangilinan J."/>
            <person name="Peng Y."/>
            <person name="Rokas A."/>
            <person name="Rosa C.A."/>
            <person name="Scheuner C."/>
            <person name="Sibirny A.A."/>
            <person name="Slot J.C."/>
            <person name="Stielow J.B."/>
            <person name="Sun H."/>
            <person name="Kurtzman C.P."/>
            <person name="Blackwell M."/>
            <person name="Jeffries T.W."/>
            <person name="Grigoriev I.V."/>
        </authorList>
    </citation>
    <scope>NUCLEOTIDE SEQUENCE [LARGE SCALE GENOMIC DNA]</scope>
    <source>
        <strain evidence="4">NRRL Y-17796</strain>
    </source>
</reference>
<protein>
    <submittedName>
        <fullName evidence="3">Uncharacterized protein</fullName>
    </submittedName>
</protein>
<proteinExistence type="predicted"/>
<evidence type="ECO:0000313" key="3">
    <source>
        <dbReference type="EMBL" id="ODV88328.1"/>
    </source>
</evidence>
<organism evidence="3 4">
    <name type="scientific">Tortispora caseinolytica NRRL Y-17796</name>
    <dbReference type="NCBI Taxonomy" id="767744"/>
    <lineage>
        <taxon>Eukaryota</taxon>
        <taxon>Fungi</taxon>
        <taxon>Dikarya</taxon>
        <taxon>Ascomycota</taxon>
        <taxon>Saccharomycotina</taxon>
        <taxon>Trigonopsidomycetes</taxon>
        <taxon>Trigonopsidales</taxon>
        <taxon>Trigonopsidaceae</taxon>
        <taxon>Tortispora</taxon>
    </lineage>
</organism>
<evidence type="ECO:0000256" key="2">
    <source>
        <dbReference type="SAM" id="Phobius"/>
    </source>
</evidence>
<gene>
    <name evidence="3" type="ORF">CANCADRAFT_144642</name>
</gene>
<feature type="transmembrane region" description="Helical" evidence="2">
    <location>
        <begin position="47"/>
        <end position="68"/>
    </location>
</feature>
<feature type="compositionally biased region" description="Polar residues" evidence="1">
    <location>
        <begin position="123"/>
        <end position="132"/>
    </location>
</feature>
<dbReference type="Proteomes" id="UP000095023">
    <property type="component" value="Unassembled WGS sequence"/>
</dbReference>
<dbReference type="AlphaFoldDB" id="A0A1E4T9J8"/>
<evidence type="ECO:0000313" key="4">
    <source>
        <dbReference type="Proteomes" id="UP000095023"/>
    </source>
</evidence>
<keyword evidence="2" id="KW-0812">Transmembrane</keyword>
<keyword evidence="2" id="KW-0472">Membrane</keyword>
<name>A0A1E4T9J8_9ASCO</name>
<sequence>MTGIRAASRGGPWWRVGGFVRGACVRRFALGDTAAALHRTSLRLSTLSSSALTLLAVLALQAALLAALGSRCRITAFVPVVELPGVCAWEICARPAVSHLPFPYTLRRRTSRTTRIGPKNRQQRPNPSTVPR</sequence>
<evidence type="ECO:0000256" key="1">
    <source>
        <dbReference type="SAM" id="MobiDB-lite"/>
    </source>
</evidence>
<keyword evidence="4" id="KW-1185">Reference proteome</keyword>
<feature type="region of interest" description="Disordered" evidence="1">
    <location>
        <begin position="111"/>
        <end position="132"/>
    </location>
</feature>